<feature type="compositionally biased region" description="Basic and acidic residues" evidence="3">
    <location>
        <begin position="690"/>
        <end position="713"/>
    </location>
</feature>
<feature type="compositionally biased region" description="Pro residues" evidence="3">
    <location>
        <begin position="989"/>
        <end position="1012"/>
    </location>
</feature>
<feature type="domain" description="Ubiquitin-like" evidence="5">
    <location>
        <begin position="901"/>
        <end position="982"/>
    </location>
</feature>
<proteinExistence type="predicted"/>
<feature type="region of interest" description="Disordered" evidence="3">
    <location>
        <begin position="689"/>
        <end position="748"/>
    </location>
</feature>
<reference evidence="6 7" key="1">
    <citation type="journal article" date="2018" name="BMC Genomics">
        <title>Comparative genome analyses reveal sequence features reflecting distinct modes of host-adaptation between dicot and monocot powdery mildew.</title>
        <authorList>
            <person name="Wu Y."/>
            <person name="Ma X."/>
            <person name="Pan Z."/>
            <person name="Kale S.D."/>
            <person name="Song Y."/>
            <person name="King H."/>
            <person name="Zhang Q."/>
            <person name="Presley C."/>
            <person name="Deng X."/>
            <person name="Wei C.I."/>
            <person name="Xiao S."/>
        </authorList>
    </citation>
    <scope>NUCLEOTIDE SEQUENCE [LARGE SCALE GENOMIC DNA]</scope>
    <source>
        <strain evidence="6">UMSG1</strain>
    </source>
</reference>
<organism evidence="6 7">
    <name type="scientific">Golovinomyces cichoracearum</name>
    <dbReference type="NCBI Taxonomy" id="62708"/>
    <lineage>
        <taxon>Eukaryota</taxon>
        <taxon>Fungi</taxon>
        <taxon>Dikarya</taxon>
        <taxon>Ascomycota</taxon>
        <taxon>Pezizomycotina</taxon>
        <taxon>Leotiomycetes</taxon>
        <taxon>Erysiphales</taxon>
        <taxon>Erysiphaceae</taxon>
        <taxon>Golovinomyces</taxon>
    </lineage>
</organism>
<dbReference type="EMBL" id="MCBS01024759">
    <property type="protein sequence ID" value="RKF72613.1"/>
    <property type="molecule type" value="Genomic_DNA"/>
</dbReference>
<dbReference type="InterPro" id="IPR039856">
    <property type="entry name" value="EMC2-like"/>
</dbReference>
<feature type="compositionally biased region" description="Basic residues" evidence="3">
    <location>
        <begin position="1041"/>
        <end position="1051"/>
    </location>
</feature>
<feature type="region of interest" description="Disordered" evidence="3">
    <location>
        <begin position="881"/>
        <end position="903"/>
    </location>
</feature>
<dbReference type="AlphaFoldDB" id="A0A420IDJ4"/>
<dbReference type="Pfam" id="PF22893">
    <property type="entry name" value="ULD_2"/>
    <property type="match status" value="1"/>
</dbReference>
<evidence type="ECO:0000313" key="7">
    <source>
        <dbReference type="Proteomes" id="UP000285326"/>
    </source>
</evidence>
<dbReference type="SUPFAM" id="SSF48452">
    <property type="entry name" value="TPR-like"/>
    <property type="match status" value="1"/>
</dbReference>
<feature type="region of interest" description="Disordered" evidence="3">
    <location>
        <begin position="772"/>
        <end position="795"/>
    </location>
</feature>
<feature type="region of interest" description="Disordered" evidence="3">
    <location>
        <begin position="562"/>
        <end position="610"/>
    </location>
</feature>
<dbReference type="Gene3D" id="1.25.40.10">
    <property type="entry name" value="Tetratricopeptide repeat domain"/>
    <property type="match status" value="1"/>
</dbReference>
<evidence type="ECO:0000256" key="1">
    <source>
        <dbReference type="ARBA" id="ARBA00022737"/>
    </source>
</evidence>
<dbReference type="Pfam" id="PF22890">
    <property type="entry name" value="TPR_EMC2"/>
    <property type="match status" value="1"/>
</dbReference>
<feature type="compositionally biased region" description="Basic and acidic residues" evidence="3">
    <location>
        <begin position="723"/>
        <end position="748"/>
    </location>
</feature>
<feature type="domain" description="EMC2 TPR-like" evidence="4">
    <location>
        <begin position="98"/>
        <end position="184"/>
    </location>
</feature>
<keyword evidence="1" id="KW-0677">Repeat</keyword>
<dbReference type="Proteomes" id="UP000285326">
    <property type="component" value="Unassembled WGS sequence"/>
</dbReference>
<protein>
    <submittedName>
        <fullName evidence="6">Uncharacterized protein</fullName>
    </submittedName>
</protein>
<sequence>MYISSIVHITPSLASQISGQAPDILRNTIPVKFLDFFIANESSDLWFTYEGLVLTCLRTGDEKSAHKSLQRLIDRFGADNERVMALAGLYKEAVTRDDGELYSILEEYDSILLRDPTNMPVSKRRITLLASLGRSSDAISSLVKLLDSSPNDSEAWAELSDLYVAQGMYPQAIFALEELLLIHARLGEILYISGSVAKIGMEKVMTDSLQSFCRSIELCDNYLRGYYGLKIVTDRLLALQDKGNLSSELGLSFSFQKLEDLNKVAVTKLSEIIRRSARNELGWQGYETTELIAAKEVLNRRTVSNTTTTTINSQSYSQHTTTDNEGLQSSNFYQTQSQKYSHPTAQISYSNGGHWDRADSQDTVPRSPRSMEIADTTFTPPLIEPRTKTRSKTQAIPLKYRPLASTRENLPPATAPVVSVEPIIDPVMSHDHTYKAVQHAPSYNYQDQYNNYSSQNAYPPPTARGYQVQYEAGDPAYYSQSTNPQQSYPAHRQIAAAPERNTAQYYNYYHTNPHQEVQEMIPYAPPHPAYDRNPTLGLPPVAPQKRLGPPWRGNEMILSPDSELQKELDKAKKEVEAARKQLDDRQREEEEARAAKEAIKKAEEEKQKQARAIRELIERTKREVAEAAAKEEQEKQERLKLAEQLRQEAEAKFEKERQEKEEREKAEQQRLKEQREQIEKELLAAAAAKKKAEDEKARKIAEEEAAREAKTKLDIQQALADAEAARKQAEEDKIKAKEKEEQERKELQQKIEFERNVAAQKARELYIKEQMEAQKKAAKEAEEAQKRADAEAKEEQRQAAIKAEIELLKKNAAEEKAKFEEEASLIRKKAEETAEKARLEAAEVTEKLRKEAEEVAAQLKKEAEEVAAQLKKEKEEVAEQLKKEKEEALAKAMAPPPPDDKKKTIKFKDAVGRTYQFPFHLCSTRAGIHELIKQAFANVPLVGPQVSAEQYELLDSNGEIIIPQAWESTIEPDQSITMRLWKIDKPEPKPSTPPPPPPPPPPPAPAPAPAPAPVVNTQPPKTRKRNIEPRGPSVLGWMAGRRGRPPVRGSR</sequence>
<evidence type="ECO:0000313" key="6">
    <source>
        <dbReference type="EMBL" id="RKF72613.1"/>
    </source>
</evidence>
<feature type="compositionally biased region" description="Basic and acidic residues" evidence="3">
    <location>
        <begin position="563"/>
        <end position="610"/>
    </location>
</feature>
<evidence type="ECO:0000256" key="3">
    <source>
        <dbReference type="SAM" id="MobiDB-lite"/>
    </source>
</evidence>
<accession>A0A420IDJ4</accession>
<feature type="region of interest" description="Disordered" evidence="3">
    <location>
        <begin position="984"/>
        <end position="1051"/>
    </location>
</feature>
<evidence type="ECO:0000256" key="2">
    <source>
        <dbReference type="ARBA" id="ARBA00022803"/>
    </source>
</evidence>
<evidence type="ECO:0000259" key="5">
    <source>
        <dbReference type="Pfam" id="PF22893"/>
    </source>
</evidence>
<dbReference type="InterPro" id="IPR011990">
    <property type="entry name" value="TPR-like_helical_dom_sf"/>
</dbReference>
<feature type="region of interest" description="Disordered" evidence="3">
    <location>
        <begin position="622"/>
        <end position="674"/>
    </location>
</feature>
<dbReference type="InterPro" id="IPR055217">
    <property type="entry name" value="TPR_EMC2"/>
</dbReference>
<feature type="region of interest" description="Disordered" evidence="3">
    <location>
        <begin position="344"/>
        <end position="371"/>
    </location>
</feature>
<dbReference type="CDD" id="cd06503">
    <property type="entry name" value="ATP-synt_Fo_b"/>
    <property type="match status" value="1"/>
</dbReference>
<keyword evidence="2" id="KW-0802">TPR repeat</keyword>
<dbReference type="InterPro" id="IPR054464">
    <property type="entry name" value="ULD_fung"/>
</dbReference>
<dbReference type="PANTHER" id="PTHR12760">
    <property type="entry name" value="TETRATRICOPEPTIDE REPEAT PROTEIN"/>
    <property type="match status" value="1"/>
</dbReference>
<comment type="caution">
    <text evidence="6">The sequence shown here is derived from an EMBL/GenBank/DDBJ whole genome shotgun (WGS) entry which is preliminary data.</text>
</comment>
<gene>
    <name evidence="6" type="ORF">GcM1_247087</name>
</gene>
<evidence type="ECO:0000259" key="4">
    <source>
        <dbReference type="Pfam" id="PF22890"/>
    </source>
</evidence>
<name>A0A420IDJ4_9PEZI</name>